<dbReference type="PANTHER" id="PTHR45658:SF42">
    <property type="entry name" value="GATA TRANSCRIPTION FACTOR 1"/>
    <property type="match status" value="1"/>
</dbReference>
<evidence type="ECO:0000256" key="4">
    <source>
        <dbReference type="ARBA" id="ARBA00022833"/>
    </source>
</evidence>
<dbReference type="AlphaFoldDB" id="A0A804L6E3"/>
<dbReference type="SUPFAM" id="SSF57716">
    <property type="entry name" value="Glucocorticoid receptor-like (DNA-binding domain)"/>
    <property type="match status" value="1"/>
</dbReference>
<evidence type="ECO:0000313" key="9">
    <source>
        <dbReference type="EMBL" id="CAG1864133.1"/>
    </source>
</evidence>
<dbReference type="SMART" id="SM00401">
    <property type="entry name" value="ZnF_GATA"/>
    <property type="match status" value="1"/>
</dbReference>
<organism evidence="10 11">
    <name type="scientific">Musa acuminata subsp. malaccensis</name>
    <name type="common">Wild banana</name>
    <name type="synonym">Musa malaccensis</name>
    <dbReference type="NCBI Taxonomy" id="214687"/>
    <lineage>
        <taxon>Eukaryota</taxon>
        <taxon>Viridiplantae</taxon>
        <taxon>Streptophyta</taxon>
        <taxon>Embryophyta</taxon>
        <taxon>Tracheophyta</taxon>
        <taxon>Spermatophyta</taxon>
        <taxon>Magnoliopsida</taxon>
        <taxon>Liliopsida</taxon>
        <taxon>Zingiberales</taxon>
        <taxon>Musaceae</taxon>
        <taxon>Musa</taxon>
    </lineage>
</organism>
<dbReference type="GO" id="GO:0008270">
    <property type="term" value="F:zinc ion binding"/>
    <property type="evidence" value="ECO:0007669"/>
    <property type="project" value="UniProtKB-KW"/>
</dbReference>
<proteinExistence type="inferred from homology"/>
<dbReference type="Gramene" id="Ma11_t10510.1">
    <property type="protein sequence ID" value="Ma11_p10510.1"/>
    <property type="gene ID" value="Ma11_g10510"/>
</dbReference>
<name>A0A804L6E3_MUSAM</name>
<evidence type="ECO:0000256" key="1">
    <source>
        <dbReference type="ARBA" id="ARBA00005694"/>
    </source>
</evidence>
<dbReference type="InterPro" id="IPR013088">
    <property type="entry name" value="Znf_NHR/GATA"/>
</dbReference>
<dbReference type="EMBL" id="HG996475">
    <property type="protein sequence ID" value="CAG1864133.1"/>
    <property type="molecule type" value="Genomic_DNA"/>
</dbReference>
<dbReference type="PANTHER" id="PTHR45658">
    <property type="entry name" value="GATA TRANSCRIPTION FACTOR"/>
    <property type="match status" value="1"/>
</dbReference>
<feature type="region of interest" description="Disordered" evidence="7">
    <location>
        <begin position="85"/>
        <end position="171"/>
    </location>
</feature>
<evidence type="ECO:0000259" key="8">
    <source>
        <dbReference type="PROSITE" id="PS50114"/>
    </source>
</evidence>
<dbReference type="GO" id="GO:0005634">
    <property type="term" value="C:nucleus"/>
    <property type="evidence" value="ECO:0000318"/>
    <property type="project" value="GO_Central"/>
</dbReference>
<feature type="compositionally biased region" description="Basic residues" evidence="7">
    <location>
        <begin position="92"/>
        <end position="102"/>
    </location>
</feature>
<protein>
    <submittedName>
        <fullName evidence="9">(wild Malaysian banana) hypothetical protein</fullName>
    </submittedName>
</protein>
<sequence>MVPTLAALFVMVYRPRLFNLDLDESLEPHMDDPADEPLYVPDDPLDSIRFLFDPLDESIVASWKPEVTEFSVAEAAEVLRPDCHTAVPGTLRRPRSQHQPRARRLDPMTSAPGGVDGAQRRSRSLDPWGTAPADVGDARGRGRRRRRARSSTRESLDAADDPITRDENVGDGERICRHCGTRETPQWRSGPNGSSELCNACGIRYKSGRLFPEYRPSTTATSIDSSNYSNRHSTIMTIRQRRENEGRGRERG</sequence>
<dbReference type="EnsemblPlants" id="Ma11_t10510.1">
    <property type="protein sequence ID" value="Ma11_p10510.1"/>
    <property type="gene ID" value="Ma11_g10510"/>
</dbReference>
<reference evidence="10" key="2">
    <citation type="submission" date="2021-05" db="UniProtKB">
        <authorList>
            <consortium name="EnsemblPlants"/>
        </authorList>
    </citation>
    <scope>IDENTIFICATION</scope>
    <source>
        <strain evidence="10">subsp. malaccensis</strain>
    </source>
</reference>
<feature type="domain" description="GATA-type" evidence="8">
    <location>
        <begin position="176"/>
        <end position="206"/>
    </location>
</feature>
<evidence type="ECO:0000256" key="7">
    <source>
        <dbReference type="SAM" id="MobiDB-lite"/>
    </source>
</evidence>
<dbReference type="PROSITE" id="PS00344">
    <property type="entry name" value="GATA_ZN_FINGER_1"/>
    <property type="match status" value="1"/>
</dbReference>
<evidence type="ECO:0000313" key="10">
    <source>
        <dbReference type="EnsemblPlants" id="Ma11_p10510.1"/>
    </source>
</evidence>
<dbReference type="GO" id="GO:0000976">
    <property type="term" value="F:transcription cis-regulatory region binding"/>
    <property type="evidence" value="ECO:0000318"/>
    <property type="project" value="GO_Central"/>
</dbReference>
<dbReference type="PROSITE" id="PS50114">
    <property type="entry name" value="GATA_ZN_FINGER_2"/>
    <property type="match status" value="1"/>
</dbReference>
<comment type="similarity">
    <text evidence="1">Belongs to the type IV zinc-finger family. Class A subfamily.</text>
</comment>
<keyword evidence="11" id="KW-1185">Reference proteome</keyword>
<keyword evidence="5" id="KW-0010">Activator</keyword>
<dbReference type="OrthoDB" id="2162994at2759"/>
<evidence type="ECO:0000256" key="5">
    <source>
        <dbReference type="ARBA" id="ARBA00023159"/>
    </source>
</evidence>
<dbReference type="Proteomes" id="UP000012960">
    <property type="component" value="Unplaced"/>
</dbReference>
<evidence type="ECO:0000313" key="11">
    <source>
        <dbReference type="Proteomes" id="UP000012960"/>
    </source>
</evidence>
<feature type="compositionally biased region" description="Basic and acidic residues" evidence="7">
    <location>
        <begin position="151"/>
        <end position="171"/>
    </location>
</feature>
<evidence type="ECO:0000256" key="2">
    <source>
        <dbReference type="ARBA" id="ARBA00022723"/>
    </source>
</evidence>
<feature type="compositionally biased region" description="Basic residues" evidence="7">
    <location>
        <begin position="141"/>
        <end position="150"/>
    </location>
</feature>
<evidence type="ECO:0000256" key="6">
    <source>
        <dbReference type="PROSITE-ProRule" id="PRU00094"/>
    </source>
</evidence>
<dbReference type="GO" id="GO:0030154">
    <property type="term" value="P:cell differentiation"/>
    <property type="evidence" value="ECO:0000318"/>
    <property type="project" value="GO_Central"/>
</dbReference>
<reference evidence="9" key="1">
    <citation type="submission" date="2021-03" db="EMBL/GenBank/DDBJ databases">
        <authorList>
            <consortium name="Genoscope - CEA"/>
            <person name="William W."/>
        </authorList>
    </citation>
    <scope>NUCLEOTIDE SEQUENCE</scope>
    <source>
        <strain evidence="9">Doubled-haploid Pahang</strain>
    </source>
</reference>
<dbReference type="CDD" id="cd00202">
    <property type="entry name" value="ZnF_GATA"/>
    <property type="match status" value="1"/>
</dbReference>
<dbReference type="Gene3D" id="3.30.50.10">
    <property type="entry name" value="Erythroid Transcription Factor GATA-1, subunit A"/>
    <property type="match status" value="1"/>
</dbReference>
<keyword evidence="2" id="KW-0479">Metal-binding</keyword>
<dbReference type="GO" id="GO:0006357">
    <property type="term" value="P:regulation of transcription by RNA polymerase II"/>
    <property type="evidence" value="ECO:0000318"/>
    <property type="project" value="GO_Central"/>
</dbReference>
<keyword evidence="3 6" id="KW-0863">Zinc-finger</keyword>
<evidence type="ECO:0000256" key="3">
    <source>
        <dbReference type="ARBA" id="ARBA00022771"/>
    </source>
</evidence>
<dbReference type="Pfam" id="PF00320">
    <property type="entry name" value="GATA"/>
    <property type="match status" value="1"/>
</dbReference>
<gene>
    <name evidence="9" type="ORF">GSMUA_14950.1</name>
</gene>
<dbReference type="InterPro" id="IPR051140">
    <property type="entry name" value="GATA_TF"/>
</dbReference>
<keyword evidence="4" id="KW-0862">Zinc</keyword>
<dbReference type="InterPro" id="IPR000679">
    <property type="entry name" value="Znf_GATA"/>
</dbReference>
<accession>A0A804L6E3</accession>